<accession>A0A927D471</accession>
<comment type="similarity">
    <text evidence="2 9">Belongs to the membrane fusion protein (MFP) (TC 8.A.1) family.</text>
</comment>
<dbReference type="InterPro" id="IPR050739">
    <property type="entry name" value="MFP"/>
</dbReference>
<evidence type="ECO:0000256" key="10">
    <source>
        <dbReference type="SAM" id="Coils"/>
    </source>
</evidence>
<dbReference type="NCBIfam" id="TIGR01843">
    <property type="entry name" value="type_I_hlyD"/>
    <property type="match status" value="1"/>
</dbReference>
<organism evidence="13 14">
    <name type="scientific">Sulfitobacter aestuariivivens</name>
    <dbReference type="NCBI Taxonomy" id="2766981"/>
    <lineage>
        <taxon>Bacteria</taxon>
        <taxon>Pseudomonadati</taxon>
        <taxon>Pseudomonadota</taxon>
        <taxon>Alphaproteobacteria</taxon>
        <taxon>Rhodobacterales</taxon>
        <taxon>Roseobacteraceae</taxon>
        <taxon>Sulfitobacter</taxon>
    </lineage>
</organism>
<name>A0A927D471_9RHOB</name>
<evidence type="ECO:0000256" key="6">
    <source>
        <dbReference type="ARBA" id="ARBA00022692"/>
    </source>
</evidence>
<dbReference type="GO" id="GO:0015031">
    <property type="term" value="P:protein transport"/>
    <property type="evidence" value="ECO:0007669"/>
    <property type="project" value="InterPro"/>
</dbReference>
<comment type="subcellular location">
    <subcellularLocation>
        <location evidence="1 9">Cell inner membrane</location>
        <topology evidence="1 9">Single-pass membrane protein</topology>
    </subcellularLocation>
</comment>
<feature type="coiled-coil region" evidence="10">
    <location>
        <begin position="174"/>
        <end position="208"/>
    </location>
</feature>
<sequence>MNAPVKNKRWSATRPVILGFFGLLLLFGGFGTWAVTSEIAGAVIASGRIEVDRNRQIVQHENGGVVETIVVDEGDTVAAGDLLIALDPQQLSSQLVIIEGQLFELMARRGRLEAERDEVDGISFDSELVAVAAQREDVNELVEGQTRLFEARRASVAKEIEQLGKRSEQIASQIDGVTSQEDALTRQLELIEEELENQQTLLDRGLAQASRVLSLQRDQAGLRGQIGELAASKAQSQGRATEIDIEILKLGTASREEAISRLRDLRYRELELVEQRRALLSEIDGLQVRAPVSGIVYGMQVQTPRSVVRPAEPLMYLVPQDRPLVIAAQVEPVHVDQIVVGQDVNLRLSALDQRTTPELVGRVMQISADAIEDQVTGASFFRAEITLNPGELEKLPEGTILLPGMPVEAFIRTGDRSPMAYLIKPMADYFARAMRES</sequence>
<evidence type="ECO:0000259" key="11">
    <source>
        <dbReference type="Pfam" id="PF25994"/>
    </source>
</evidence>
<proteinExistence type="inferred from homology"/>
<keyword evidence="8" id="KW-0472">Membrane</keyword>
<dbReference type="RefSeq" id="WP_191075856.1">
    <property type="nucleotide sequence ID" value="NZ_JACTAG010000002.1"/>
</dbReference>
<evidence type="ECO:0000256" key="5">
    <source>
        <dbReference type="ARBA" id="ARBA00022519"/>
    </source>
</evidence>
<keyword evidence="7" id="KW-1133">Transmembrane helix</keyword>
<dbReference type="InterPro" id="IPR010129">
    <property type="entry name" value="T1SS_HlyD"/>
</dbReference>
<dbReference type="PRINTS" id="PR01490">
    <property type="entry name" value="RTXTOXIND"/>
</dbReference>
<evidence type="ECO:0000313" key="13">
    <source>
        <dbReference type="EMBL" id="MBD3664845.1"/>
    </source>
</evidence>
<keyword evidence="5 9" id="KW-0997">Cell inner membrane</keyword>
<dbReference type="AlphaFoldDB" id="A0A927D471"/>
<evidence type="ECO:0000256" key="8">
    <source>
        <dbReference type="ARBA" id="ARBA00023136"/>
    </source>
</evidence>
<evidence type="ECO:0000256" key="3">
    <source>
        <dbReference type="ARBA" id="ARBA00022448"/>
    </source>
</evidence>
<dbReference type="Proteomes" id="UP000635142">
    <property type="component" value="Unassembled WGS sequence"/>
</dbReference>
<evidence type="ECO:0000256" key="1">
    <source>
        <dbReference type="ARBA" id="ARBA00004377"/>
    </source>
</evidence>
<dbReference type="Pfam" id="PF25994">
    <property type="entry name" value="HH_AprE"/>
    <property type="match status" value="1"/>
</dbReference>
<keyword evidence="6" id="KW-0812">Transmembrane</keyword>
<evidence type="ECO:0000256" key="2">
    <source>
        <dbReference type="ARBA" id="ARBA00009477"/>
    </source>
</evidence>
<dbReference type="Gene3D" id="2.40.30.170">
    <property type="match status" value="1"/>
</dbReference>
<dbReference type="PANTHER" id="PTHR30386:SF17">
    <property type="entry name" value="ALKALINE PROTEASE SECRETION PROTEIN APRE"/>
    <property type="match status" value="1"/>
</dbReference>
<evidence type="ECO:0000256" key="7">
    <source>
        <dbReference type="ARBA" id="ARBA00022989"/>
    </source>
</evidence>
<evidence type="ECO:0000313" key="14">
    <source>
        <dbReference type="Proteomes" id="UP000635142"/>
    </source>
</evidence>
<protein>
    <recommendedName>
        <fullName evidence="9">Membrane fusion protein (MFP) family protein</fullName>
    </recommendedName>
</protein>
<dbReference type="InterPro" id="IPR058982">
    <property type="entry name" value="Beta-barrel_AprE"/>
</dbReference>
<feature type="domain" description="AprE-like beta-barrel" evidence="12">
    <location>
        <begin position="324"/>
        <end position="414"/>
    </location>
</feature>
<evidence type="ECO:0000259" key="12">
    <source>
        <dbReference type="Pfam" id="PF26002"/>
    </source>
</evidence>
<keyword evidence="14" id="KW-1185">Reference proteome</keyword>
<dbReference type="Gene3D" id="2.40.50.100">
    <property type="match status" value="1"/>
</dbReference>
<gene>
    <name evidence="13" type="ORF">H9Q16_13000</name>
</gene>
<dbReference type="PANTHER" id="PTHR30386">
    <property type="entry name" value="MEMBRANE FUSION SUBUNIT OF EMRAB-TOLC MULTIDRUG EFFLUX PUMP"/>
    <property type="match status" value="1"/>
</dbReference>
<reference evidence="13" key="1">
    <citation type="submission" date="2020-08" db="EMBL/GenBank/DDBJ databases">
        <title>Sulfitobacter aestuariivivens sp. nov., isolated from a tidal flat.</title>
        <authorList>
            <person name="Park S."/>
            <person name="Yoon J.-H."/>
        </authorList>
    </citation>
    <scope>NUCLEOTIDE SEQUENCE</scope>
    <source>
        <strain evidence="13">TSTF-M16</strain>
    </source>
</reference>
<dbReference type="InterPro" id="IPR058781">
    <property type="entry name" value="HH_AprE-like"/>
</dbReference>
<dbReference type="GO" id="GO:0005886">
    <property type="term" value="C:plasma membrane"/>
    <property type="evidence" value="ECO:0007669"/>
    <property type="project" value="UniProtKB-SubCell"/>
</dbReference>
<evidence type="ECO:0000256" key="4">
    <source>
        <dbReference type="ARBA" id="ARBA00022475"/>
    </source>
</evidence>
<dbReference type="Pfam" id="PF26002">
    <property type="entry name" value="Beta-barrel_AprE"/>
    <property type="match status" value="1"/>
</dbReference>
<evidence type="ECO:0000256" key="9">
    <source>
        <dbReference type="RuleBase" id="RU365093"/>
    </source>
</evidence>
<comment type="caution">
    <text evidence="13">The sequence shown here is derived from an EMBL/GenBank/DDBJ whole genome shotgun (WGS) entry which is preliminary data.</text>
</comment>
<keyword evidence="10" id="KW-0175">Coiled coil</keyword>
<keyword evidence="4 9" id="KW-1003">Cell membrane</keyword>
<feature type="domain" description="AprE-like long alpha-helical hairpin" evidence="11">
    <location>
        <begin position="93"/>
        <end position="279"/>
    </location>
</feature>
<dbReference type="EMBL" id="JACTAG010000002">
    <property type="protein sequence ID" value="MBD3664845.1"/>
    <property type="molecule type" value="Genomic_DNA"/>
</dbReference>
<keyword evidence="3 9" id="KW-0813">Transport</keyword>